<dbReference type="SUPFAM" id="SSF69593">
    <property type="entry name" value="Glycerol-3-phosphate (1)-acyltransferase"/>
    <property type="match status" value="1"/>
</dbReference>
<dbReference type="InterPro" id="IPR002123">
    <property type="entry name" value="Plipid/glycerol_acylTrfase"/>
</dbReference>
<feature type="domain" description="Phospholipid/glycerol acyltransferase" evidence="3">
    <location>
        <begin position="43"/>
        <end position="161"/>
    </location>
</feature>
<dbReference type="RefSeq" id="WP_181612739.1">
    <property type="nucleotide sequence ID" value="NZ_BAABAM010000005.1"/>
</dbReference>
<evidence type="ECO:0000256" key="2">
    <source>
        <dbReference type="ARBA" id="ARBA00023315"/>
    </source>
</evidence>
<dbReference type="SMART" id="SM00563">
    <property type="entry name" value="PlsC"/>
    <property type="match status" value="1"/>
</dbReference>
<reference evidence="4 5" key="1">
    <citation type="submission" date="2020-07" db="EMBL/GenBank/DDBJ databases">
        <title>Genomic Encyclopedia of Type Strains, Phase IV (KMG-IV): sequencing the most valuable type-strain genomes for metagenomic binning, comparative biology and taxonomic classification.</title>
        <authorList>
            <person name="Goeker M."/>
        </authorList>
    </citation>
    <scope>NUCLEOTIDE SEQUENCE [LARGE SCALE GENOMIC DNA]</scope>
    <source>
        <strain evidence="4 5">DSM 45533</strain>
    </source>
</reference>
<dbReference type="GO" id="GO:0006654">
    <property type="term" value="P:phosphatidic acid biosynthetic process"/>
    <property type="evidence" value="ECO:0007669"/>
    <property type="project" value="TreeGrafter"/>
</dbReference>
<gene>
    <name evidence="4" type="ORF">HNR30_005362</name>
</gene>
<dbReference type="EMBL" id="JACDUR010000005">
    <property type="protein sequence ID" value="MBA2894001.1"/>
    <property type="molecule type" value="Genomic_DNA"/>
</dbReference>
<accession>A0A7W0CMT1</accession>
<keyword evidence="5" id="KW-1185">Reference proteome</keyword>
<dbReference type="GO" id="GO:0003841">
    <property type="term" value="F:1-acylglycerol-3-phosphate O-acyltransferase activity"/>
    <property type="evidence" value="ECO:0007669"/>
    <property type="project" value="TreeGrafter"/>
</dbReference>
<evidence type="ECO:0000256" key="1">
    <source>
        <dbReference type="ARBA" id="ARBA00022679"/>
    </source>
</evidence>
<evidence type="ECO:0000313" key="4">
    <source>
        <dbReference type="EMBL" id="MBA2894001.1"/>
    </source>
</evidence>
<sequence>MSRPNRPTRFWEWLAVVIVKPLSRLLVKKDWRHGERVPRQGGLIIAANHLSWSDPVLISHFLYNNGRWPVILAKSGLFEVPVLRVAVKALLAIPVYRGSTDAAKSLDISRERLRNGAAVLFYPEGTCTRDPELWPMQGKTGVARLALETGAKVIPVAHWGAQELLPYGSSKPKPFPRKTFAVSVGEPVDLSKYEGQPMRGKVLKEATNDIMMAITHQLAELRGEKAPEKPWEPSDD</sequence>
<keyword evidence="2 4" id="KW-0012">Acyltransferase</keyword>
<protein>
    <submittedName>
        <fullName evidence="4">1-acyl-sn-glycerol-3-phosphate acyltransferase</fullName>
    </submittedName>
</protein>
<comment type="caution">
    <text evidence="4">The sequence shown here is derived from an EMBL/GenBank/DDBJ whole genome shotgun (WGS) entry which is preliminary data.</text>
</comment>
<dbReference type="Pfam" id="PF01553">
    <property type="entry name" value="Acyltransferase"/>
    <property type="match status" value="1"/>
</dbReference>
<name>A0A7W0CMT1_9ACTN</name>
<keyword evidence="1 4" id="KW-0808">Transferase</keyword>
<organism evidence="4 5">
    <name type="scientific">Nonomuraea soli</name>
    <dbReference type="NCBI Taxonomy" id="1032476"/>
    <lineage>
        <taxon>Bacteria</taxon>
        <taxon>Bacillati</taxon>
        <taxon>Actinomycetota</taxon>
        <taxon>Actinomycetes</taxon>
        <taxon>Streptosporangiales</taxon>
        <taxon>Streptosporangiaceae</taxon>
        <taxon>Nonomuraea</taxon>
    </lineage>
</organism>
<proteinExistence type="predicted"/>
<dbReference type="AlphaFoldDB" id="A0A7W0CMT1"/>
<dbReference type="PANTHER" id="PTHR10434:SF55">
    <property type="entry name" value="POSSIBLE ACYLTRANSFERASE"/>
    <property type="match status" value="1"/>
</dbReference>
<dbReference type="PANTHER" id="PTHR10434">
    <property type="entry name" value="1-ACYL-SN-GLYCEROL-3-PHOSPHATE ACYLTRANSFERASE"/>
    <property type="match status" value="1"/>
</dbReference>
<evidence type="ECO:0000313" key="5">
    <source>
        <dbReference type="Proteomes" id="UP000530928"/>
    </source>
</evidence>
<dbReference type="GO" id="GO:0005886">
    <property type="term" value="C:plasma membrane"/>
    <property type="evidence" value="ECO:0007669"/>
    <property type="project" value="TreeGrafter"/>
</dbReference>
<dbReference type="Proteomes" id="UP000530928">
    <property type="component" value="Unassembled WGS sequence"/>
</dbReference>
<evidence type="ECO:0000259" key="3">
    <source>
        <dbReference type="SMART" id="SM00563"/>
    </source>
</evidence>
<dbReference type="CDD" id="cd07989">
    <property type="entry name" value="LPLAT_AGPAT-like"/>
    <property type="match status" value="1"/>
</dbReference>